<dbReference type="Pfam" id="PF08240">
    <property type="entry name" value="ADH_N"/>
    <property type="match status" value="1"/>
</dbReference>
<name>A0A1F5UVM5_FRAXR</name>
<dbReference type="InterPro" id="IPR036291">
    <property type="entry name" value="NAD(P)-bd_dom_sf"/>
</dbReference>
<comment type="caution">
    <text evidence="2">The sequence shown here is derived from an EMBL/GenBank/DDBJ whole genome shotgun (WGS) entry which is preliminary data.</text>
</comment>
<gene>
    <name evidence="2" type="ORF">A2Z21_00985</name>
</gene>
<dbReference type="InterPro" id="IPR002364">
    <property type="entry name" value="Quin_OxRdtase/zeta-crystal_CS"/>
</dbReference>
<proteinExistence type="predicted"/>
<dbReference type="PANTHER" id="PTHR11695">
    <property type="entry name" value="ALCOHOL DEHYDROGENASE RELATED"/>
    <property type="match status" value="1"/>
</dbReference>
<evidence type="ECO:0000259" key="1">
    <source>
        <dbReference type="SMART" id="SM00829"/>
    </source>
</evidence>
<evidence type="ECO:0000313" key="3">
    <source>
        <dbReference type="Proteomes" id="UP000179157"/>
    </source>
</evidence>
<dbReference type="PANTHER" id="PTHR11695:SF648">
    <property type="entry name" value="ZINC-BINDING OXIDOREDUCTASE"/>
    <property type="match status" value="1"/>
</dbReference>
<dbReference type="GO" id="GO:0016491">
    <property type="term" value="F:oxidoreductase activity"/>
    <property type="evidence" value="ECO:0007669"/>
    <property type="project" value="InterPro"/>
</dbReference>
<dbReference type="Proteomes" id="UP000179157">
    <property type="component" value="Unassembled WGS sequence"/>
</dbReference>
<dbReference type="SUPFAM" id="SSF50129">
    <property type="entry name" value="GroES-like"/>
    <property type="match status" value="1"/>
</dbReference>
<dbReference type="Gene3D" id="3.40.50.720">
    <property type="entry name" value="NAD(P)-binding Rossmann-like Domain"/>
    <property type="match status" value="1"/>
</dbReference>
<dbReference type="InterPro" id="IPR011032">
    <property type="entry name" value="GroES-like_sf"/>
</dbReference>
<dbReference type="SUPFAM" id="SSF51735">
    <property type="entry name" value="NAD(P)-binding Rossmann-fold domains"/>
    <property type="match status" value="1"/>
</dbReference>
<dbReference type="Pfam" id="PF13602">
    <property type="entry name" value="ADH_zinc_N_2"/>
    <property type="match status" value="1"/>
</dbReference>
<dbReference type="AlphaFoldDB" id="A0A1F5UVM5"/>
<dbReference type="PROSITE" id="PS01162">
    <property type="entry name" value="QOR_ZETA_CRYSTAL"/>
    <property type="match status" value="1"/>
</dbReference>
<dbReference type="Gene3D" id="3.90.180.10">
    <property type="entry name" value="Medium-chain alcohol dehydrogenases, catalytic domain"/>
    <property type="match status" value="1"/>
</dbReference>
<dbReference type="InterPro" id="IPR050700">
    <property type="entry name" value="YIM1/Zinc_Alcohol_DH_Fams"/>
</dbReference>
<reference evidence="2 3" key="1">
    <citation type="journal article" date="2016" name="Nat. Commun.">
        <title>Thousands of microbial genomes shed light on interconnected biogeochemical processes in an aquifer system.</title>
        <authorList>
            <person name="Anantharaman K."/>
            <person name="Brown C.T."/>
            <person name="Hug L.A."/>
            <person name="Sharon I."/>
            <person name="Castelle C.J."/>
            <person name="Probst A.J."/>
            <person name="Thomas B.C."/>
            <person name="Singh A."/>
            <person name="Wilkins M.J."/>
            <person name="Karaoz U."/>
            <person name="Brodie E.L."/>
            <person name="Williams K.H."/>
            <person name="Hubbard S.S."/>
            <person name="Banfield J.F."/>
        </authorList>
    </citation>
    <scope>NUCLEOTIDE SEQUENCE [LARGE SCALE GENOMIC DNA]</scope>
    <source>
        <strain evidence="3">RBG_16_55_9</strain>
    </source>
</reference>
<evidence type="ECO:0000313" key="2">
    <source>
        <dbReference type="EMBL" id="OGF54731.1"/>
    </source>
</evidence>
<accession>A0A1F5UVM5</accession>
<sequence>MRAIVYTEYGPPDVLQFTEVAKPTPKDNEVLIKVHAASVNALDWRLMRGKPLFTRPMMGGLRKPKTTRPGVDVAGQVEAVGRSVTQFKPGDEVFGSCRGAFAEYVCSTEDRLALKPANISFEDAAAVPLAAITALQGLRDKGQIQRGHKVLVDGASGGVGTFAVQIAKSFGAEVTAVCSTRNVDTARSIGADHVIDYTREDFTRSGQRYDLIFAANAYHSIFDYRRALGQNGTYVMAGGGWAQILQAMLLAPLLSRIGSKKMRFFMAKRIKTDLVLLKDFLAAGKIVPVIDRRYPLSDVAEAIRYLQEEHARGKVVITMEHRSET</sequence>
<dbReference type="CDD" id="cd08267">
    <property type="entry name" value="MDR1"/>
    <property type="match status" value="1"/>
</dbReference>
<protein>
    <submittedName>
        <fullName evidence="2">Alcohol dehydrogenase</fullName>
    </submittedName>
</protein>
<organism evidence="2 3">
    <name type="scientific">Fraserbacteria sp. (strain RBG_16_55_9)</name>
    <dbReference type="NCBI Taxonomy" id="1817864"/>
    <lineage>
        <taxon>Bacteria</taxon>
        <taxon>Candidatus Fraseribacteriota</taxon>
    </lineage>
</organism>
<dbReference type="STRING" id="1817864.A2Z21_00985"/>
<dbReference type="SMART" id="SM00829">
    <property type="entry name" value="PKS_ER"/>
    <property type="match status" value="1"/>
</dbReference>
<feature type="domain" description="Enoyl reductase (ER)" evidence="1">
    <location>
        <begin position="10"/>
        <end position="317"/>
    </location>
</feature>
<dbReference type="InterPro" id="IPR013154">
    <property type="entry name" value="ADH-like_N"/>
</dbReference>
<dbReference type="GO" id="GO:0008270">
    <property type="term" value="F:zinc ion binding"/>
    <property type="evidence" value="ECO:0007669"/>
    <property type="project" value="InterPro"/>
</dbReference>
<dbReference type="InterPro" id="IPR020843">
    <property type="entry name" value="ER"/>
</dbReference>
<dbReference type="EMBL" id="MFGX01000073">
    <property type="protein sequence ID" value="OGF54731.1"/>
    <property type="molecule type" value="Genomic_DNA"/>
</dbReference>